<organism evidence="2 3">
    <name type="scientific">Staphylococcus aureus</name>
    <dbReference type="NCBI Taxonomy" id="1280"/>
    <lineage>
        <taxon>Bacteria</taxon>
        <taxon>Bacillati</taxon>
        <taxon>Bacillota</taxon>
        <taxon>Bacilli</taxon>
        <taxon>Bacillales</taxon>
        <taxon>Staphylococcaceae</taxon>
        <taxon>Staphylococcus</taxon>
    </lineage>
</organism>
<gene>
    <name evidence="2" type="ORF">NCTC10702_02611</name>
</gene>
<dbReference type="PANTHER" id="PTHR38457">
    <property type="entry name" value="REGULATOR ABRB-RELATED"/>
    <property type="match status" value="1"/>
</dbReference>
<reference evidence="2 3" key="1">
    <citation type="submission" date="2018-06" db="EMBL/GenBank/DDBJ databases">
        <authorList>
            <consortium name="Pathogen Informatics"/>
            <person name="Doyle S."/>
        </authorList>
    </citation>
    <scope>NUCLEOTIDE SEQUENCE [LARGE SCALE GENOMIC DNA]</scope>
    <source>
        <strain evidence="2 3">NCTC10702</strain>
    </source>
</reference>
<proteinExistence type="predicted"/>
<keyword evidence="1" id="KW-0812">Transmembrane</keyword>
<sequence>MAFVFKKIARINTETAILSVIPGALTQMLVMAEQDKRANLLVVSLTQTSRIIFVVVLVPFISYFFHDGNMHANGKLTKVLPLSQVLNIGQIVILAIAIFIVYLIMSKIKFPTFQLLAPLIVLIVWNFSTGLTFTLDHWLLNMAQLIYMIRIGVQIAHLLSDLKGRLAIAITIQNIMLIIGALIMVYIIHFFDNNPINECFLVQHQEGLIR</sequence>
<feature type="transmembrane region" description="Helical" evidence="1">
    <location>
        <begin position="38"/>
        <end position="65"/>
    </location>
</feature>
<dbReference type="Pfam" id="PF05145">
    <property type="entry name" value="AbrB"/>
    <property type="match status" value="1"/>
</dbReference>
<dbReference type="PANTHER" id="PTHR38457:SF1">
    <property type="entry name" value="REGULATOR ABRB-RELATED"/>
    <property type="match status" value="1"/>
</dbReference>
<accession>A0A380EIS0</accession>
<dbReference type="AlphaFoldDB" id="A0A380EIS0"/>
<dbReference type="GO" id="GO:0010468">
    <property type="term" value="P:regulation of gene expression"/>
    <property type="evidence" value="ECO:0007669"/>
    <property type="project" value="InterPro"/>
</dbReference>
<evidence type="ECO:0000256" key="1">
    <source>
        <dbReference type="SAM" id="Phobius"/>
    </source>
</evidence>
<feature type="transmembrane region" description="Helical" evidence="1">
    <location>
        <begin position="112"/>
        <end position="133"/>
    </location>
</feature>
<feature type="transmembrane region" description="Helical" evidence="1">
    <location>
        <begin position="139"/>
        <end position="159"/>
    </location>
</feature>
<protein>
    <submittedName>
        <fullName evidence="2">Abrb</fullName>
    </submittedName>
</protein>
<feature type="transmembrane region" description="Helical" evidence="1">
    <location>
        <begin position="85"/>
        <end position="105"/>
    </location>
</feature>
<name>A0A380EIS0_STAAU</name>
<evidence type="ECO:0000313" key="2">
    <source>
        <dbReference type="EMBL" id="SUL36141.1"/>
    </source>
</evidence>
<dbReference type="GO" id="GO:0016020">
    <property type="term" value="C:membrane"/>
    <property type="evidence" value="ECO:0007669"/>
    <property type="project" value="InterPro"/>
</dbReference>
<keyword evidence="1" id="KW-0472">Membrane</keyword>
<dbReference type="Proteomes" id="UP000254116">
    <property type="component" value="Unassembled WGS sequence"/>
</dbReference>
<keyword evidence="1" id="KW-1133">Transmembrane helix</keyword>
<dbReference type="InterPro" id="IPR007820">
    <property type="entry name" value="AbrB_fam"/>
</dbReference>
<dbReference type="EMBL" id="UHBY01000003">
    <property type="protein sequence ID" value="SUL36141.1"/>
    <property type="molecule type" value="Genomic_DNA"/>
</dbReference>
<evidence type="ECO:0000313" key="3">
    <source>
        <dbReference type="Proteomes" id="UP000254116"/>
    </source>
</evidence>
<feature type="transmembrane region" description="Helical" evidence="1">
    <location>
        <begin position="166"/>
        <end position="188"/>
    </location>
</feature>